<evidence type="ECO:0000256" key="1">
    <source>
        <dbReference type="SAM" id="MobiDB-lite"/>
    </source>
</evidence>
<evidence type="ECO:0000313" key="4">
    <source>
        <dbReference type="EMBL" id="MFB9909675.1"/>
    </source>
</evidence>
<feature type="region of interest" description="Disordered" evidence="1">
    <location>
        <begin position="30"/>
        <end position="108"/>
    </location>
</feature>
<reference evidence="4 5" key="1">
    <citation type="submission" date="2024-09" db="EMBL/GenBank/DDBJ databases">
        <authorList>
            <person name="Sun Q."/>
            <person name="Mori K."/>
        </authorList>
    </citation>
    <scope>NUCLEOTIDE SEQUENCE [LARGE SCALE GENOMIC DNA]</scope>
    <source>
        <strain evidence="4 5">TBRC 7907</strain>
    </source>
</reference>
<feature type="chain" id="PRO_5046437296" evidence="2">
    <location>
        <begin position="29"/>
        <end position="291"/>
    </location>
</feature>
<evidence type="ECO:0000259" key="3">
    <source>
        <dbReference type="Pfam" id="PF11350"/>
    </source>
</evidence>
<gene>
    <name evidence="4" type="ORF">ACFFQA_37570</name>
</gene>
<evidence type="ECO:0000256" key="2">
    <source>
        <dbReference type="SAM" id="SignalP"/>
    </source>
</evidence>
<keyword evidence="2" id="KW-0732">Signal</keyword>
<organism evidence="4 5">
    <name type="scientific">Allokutzneria oryzae</name>
    <dbReference type="NCBI Taxonomy" id="1378989"/>
    <lineage>
        <taxon>Bacteria</taxon>
        <taxon>Bacillati</taxon>
        <taxon>Actinomycetota</taxon>
        <taxon>Actinomycetes</taxon>
        <taxon>Pseudonocardiales</taxon>
        <taxon>Pseudonocardiaceae</taxon>
        <taxon>Allokutzneria</taxon>
    </lineage>
</organism>
<sequence>MSTAHLRPRLAGSVCVALVLAVGMSVSACEGPADSVSAPGATSTVSTAPSTTEPVDQFRPIGPAGSLPSMPPVPVPPPPAEGSGSAALPDGPTIPARGEGGWRVVPGTSERVGQGRLYTYTVEIENGVQLPEGDIEFGRAVQATLEDPRSWAGGGRISVRRIDSGTPSVRIRLVSQETARATCGFEIPVDVSCRTSGGVFLSAARWVRGAVAFKGDLAAYRQYMVNHEVGHAFGNGHEVCHADGAAAPVMMQQTFSTANDEVADISAGTNQGTRVPRDGKRCAANAWPFPG</sequence>
<comment type="caution">
    <text evidence="4">The sequence shown here is derived from an EMBL/GenBank/DDBJ whole genome shotgun (WGS) entry which is preliminary data.</text>
</comment>
<feature type="domain" description="DUF3152" evidence="3">
    <location>
        <begin position="88"/>
        <end position="290"/>
    </location>
</feature>
<protein>
    <submittedName>
        <fullName evidence="4">DUF3152 domain-containing protein</fullName>
    </submittedName>
</protein>
<dbReference type="Proteomes" id="UP001589693">
    <property type="component" value="Unassembled WGS sequence"/>
</dbReference>
<feature type="compositionally biased region" description="Pro residues" evidence="1">
    <location>
        <begin position="69"/>
        <end position="80"/>
    </location>
</feature>
<dbReference type="PROSITE" id="PS51257">
    <property type="entry name" value="PROKAR_LIPOPROTEIN"/>
    <property type="match status" value="1"/>
</dbReference>
<evidence type="ECO:0000313" key="5">
    <source>
        <dbReference type="Proteomes" id="UP001589693"/>
    </source>
</evidence>
<dbReference type="Pfam" id="PF11350">
    <property type="entry name" value="DUF3152"/>
    <property type="match status" value="1"/>
</dbReference>
<dbReference type="InterPro" id="IPR022603">
    <property type="entry name" value="DUF3152"/>
</dbReference>
<dbReference type="SUPFAM" id="SSF55486">
    <property type="entry name" value="Metalloproteases ('zincins'), catalytic domain"/>
    <property type="match status" value="1"/>
</dbReference>
<accession>A0ABV6AAM3</accession>
<proteinExistence type="predicted"/>
<feature type="signal peptide" evidence="2">
    <location>
        <begin position="1"/>
        <end position="28"/>
    </location>
</feature>
<dbReference type="RefSeq" id="WP_377862587.1">
    <property type="nucleotide sequence ID" value="NZ_JBHLZU010000037.1"/>
</dbReference>
<name>A0ABV6AAM3_9PSEU</name>
<dbReference type="EMBL" id="JBHLZU010000037">
    <property type="protein sequence ID" value="MFB9909675.1"/>
    <property type="molecule type" value="Genomic_DNA"/>
</dbReference>
<feature type="compositionally biased region" description="Low complexity" evidence="1">
    <location>
        <begin position="35"/>
        <end position="55"/>
    </location>
</feature>
<keyword evidence="5" id="KW-1185">Reference proteome</keyword>